<keyword evidence="3" id="KW-1185">Reference proteome</keyword>
<evidence type="ECO:0000256" key="1">
    <source>
        <dbReference type="SAM" id="Phobius"/>
    </source>
</evidence>
<feature type="transmembrane region" description="Helical" evidence="1">
    <location>
        <begin position="7"/>
        <end position="25"/>
    </location>
</feature>
<name>I2F2R3_9BACT</name>
<dbReference type="STRING" id="660470.Theba_0490"/>
<dbReference type="RefSeq" id="WP_006492111.1">
    <property type="nucleotide sequence ID" value="NC_017934.1"/>
</dbReference>
<feature type="transmembrane region" description="Helical" evidence="1">
    <location>
        <begin position="37"/>
        <end position="56"/>
    </location>
</feature>
<accession>I2F2R3</accession>
<gene>
    <name evidence="2" type="ORF">Theba_0490</name>
</gene>
<evidence type="ECO:0000313" key="3">
    <source>
        <dbReference type="Proteomes" id="UP000002881"/>
    </source>
</evidence>
<dbReference type="KEGG" id="mpg:Theba_0490"/>
<evidence type="ECO:0000313" key="2">
    <source>
        <dbReference type="EMBL" id="AFK06216.1"/>
    </source>
</evidence>
<organism evidence="2 3">
    <name type="scientific">Mesotoga prima MesG1.Ag.4.2</name>
    <dbReference type="NCBI Taxonomy" id="660470"/>
    <lineage>
        <taxon>Bacteria</taxon>
        <taxon>Thermotogati</taxon>
        <taxon>Thermotogota</taxon>
        <taxon>Thermotogae</taxon>
        <taxon>Kosmotogales</taxon>
        <taxon>Kosmotogaceae</taxon>
        <taxon>Mesotoga</taxon>
    </lineage>
</organism>
<dbReference type="EMBL" id="CP003532">
    <property type="protein sequence ID" value="AFK06216.1"/>
    <property type="molecule type" value="Genomic_DNA"/>
</dbReference>
<protein>
    <submittedName>
        <fullName evidence="2">Uncharacterized protein</fullName>
    </submittedName>
</protein>
<keyword evidence="1" id="KW-0472">Membrane</keyword>
<dbReference type="Proteomes" id="UP000002881">
    <property type="component" value="Chromosome"/>
</dbReference>
<keyword evidence="1" id="KW-0812">Transmembrane</keyword>
<dbReference type="GeneID" id="87108493"/>
<dbReference type="HOGENOM" id="CLU_209079_0_0_0"/>
<proteinExistence type="predicted"/>
<sequence>MLVLMDTIIHYFYFVMTGFFAILLLKNLFKRERRKGLVYDIVYSYVIMVFILRVIGIK</sequence>
<dbReference type="AlphaFoldDB" id="I2F2R3"/>
<dbReference type="eggNOG" id="ENOG5033D24">
    <property type="taxonomic scope" value="Bacteria"/>
</dbReference>
<reference evidence="2 3" key="1">
    <citation type="journal article" date="2012" name="Genome Biol. Evol.">
        <title>Genome Sequence of the Mesophilic Thermotogales Bacterium Mesotoga prima MesG1.Ag.4.2 Reveals the Largest Thermotogales Genome To Date.</title>
        <authorList>
            <person name="Zhaxybayeva O."/>
            <person name="Swithers K.S."/>
            <person name="Foght J."/>
            <person name="Green A.G."/>
            <person name="Bruce D."/>
            <person name="Detter C."/>
            <person name="Han S."/>
            <person name="Teshima H."/>
            <person name="Han J."/>
            <person name="Woyke T."/>
            <person name="Pitluck S."/>
            <person name="Nolan M."/>
            <person name="Ivanova N."/>
            <person name="Pati A."/>
            <person name="Land M.L."/>
            <person name="Dlutek M."/>
            <person name="Doolittle W.F."/>
            <person name="Noll K.M."/>
            <person name="Nesbo C.L."/>
        </authorList>
    </citation>
    <scope>NUCLEOTIDE SEQUENCE [LARGE SCALE GENOMIC DNA]</scope>
    <source>
        <strain evidence="3">mesG1.Ag.4.2</strain>
    </source>
</reference>
<keyword evidence="1" id="KW-1133">Transmembrane helix</keyword>